<dbReference type="PANTHER" id="PTHR11527">
    <property type="entry name" value="HEAT-SHOCK PROTEIN 20 FAMILY MEMBER"/>
    <property type="match status" value="1"/>
</dbReference>
<gene>
    <name evidence="4" type="ORF">BJZ21_003240</name>
</gene>
<dbReference type="RefSeq" id="WP_179664710.1">
    <property type="nucleotide sequence ID" value="NZ_JACCBG010000001.1"/>
</dbReference>
<evidence type="ECO:0000313" key="5">
    <source>
        <dbReference type="Proteomes" id="UP000535511"/>
    </source>
</evidence>
<evidence type="ECO:0000313" key="4">
    <source>
        <dbReference type="EMBL" id="NYD43157.1"/>
    </source>
</evidence>
<evidence type="ECO:0000256" key="1">
    <source>
        <dbReference type="PROSITE-ProRule" id="PRU00285"/>
    </source>
</evidence>
<comment type="similarity">
    <text evidence="1 2">Belongs to the small heat shock protein (HSP20) family.</text>
</comment>
<evidence type="ECO:0000256" key="2">
    <source>
        <dbReference type="RuleBase" id="RU003616"/>
    </source>
</evidence>
<organism evidence="4 5">
    <name type="scientific">Nocardioides panaciterrulae</name>
    <dbReference type="NCBI Taxonomy" id="661492"/>
    <lineage>
        <taxon>Bacteria</taxon>
        <taxon>Bacillati</taxon>
        <taxon>Actinomycetota</taxon>
        <taxon>Actinomycetes</taxon>
        <taxon>Propionibacteriales</taxon>
        <taxon>Nocardioidaceae</taxon>
        <taxon>Nocardioides</taxon>
    </lineage>
</organism>
<feature type="domain" description="SHSP" evidence="3">
    <location>
        <begin position="26"/>
        <end position="136"/>
    </location>
</feature>
<evidence type="ECO:0000259" key="3">
    <source>
        <dbReference type="PROSITE" id="PS01031"/>
    </source>
</evidence>
<dbReference type="Gene3D" id="2.60.40.790">
    <property type="match status" value="1"/>
</dbReference>
<comment type="caution">
    <text evidence="4">The sequence shown here is derived from an EMBL/GenBank/DDBJ whole genome shotgun (WGS) entry which is preliminary data.</text>
</comment>
<reference evidence="4 5" key="1">
    <citation type="submission" date="2020-07" db="EMBL/GenBank/DDBJ databases">
        <title>Sequencing the genomes of 1000 actinobacteria strains.</title>
        <authorList>
            <person name="Klenk H.-P."/>
        </authorList>
    </citation>
    <scope>NUCLEOTIDE SEQUENCE [LARGE SCALE GENOMIC DNA]</scope>
    <source>
        <strain evidence="4 5">DSM 21350</strain>
    </source>
</reference>
<dbReference type="AlphaFoldDB" id="A0A7Y9E8W1"/>
<dbReference type="Proteomes" id="UP000535511">
    <property type="component" value="Unassembled WGS sequence"/>
</dbReference>
<proteinExistence type="inferred from homology"/>
<dbReference type="Pfam" id="PF00011">
    <property type="entry name" value="HSP20"/>
    <property type="match status" value="1"/>
</dbReference>
<protein>
    <submittedName>
        <fullName evidence="4">HSP20 family molecular chaperone IbpA</fullName>
    </submittedName>
</protein>
<dbReference type="CDD" id="cd06464">
    <property type="entry name" value="ACD_sHsps-like"/>
    <property type="match status" value="1"/>
</dbReference>
<dbReference type="InterPro" id="IPR031107">
    <property type="entry name" value="Small_HSP"/>
</dbReference>
<dbReference type="EMBL" id="JACCBG010000001">
    <property type="protein sequence ID" value="NYD43157.1"/>
    <property type="molecule type" value="Genomic_DNA"/>
</dbReference>
<name>A0A7Y9E8W1_9ACTN</name>
<sequence>MSTVAVRASNRLADMLDWLESGAGLSPREGHFIRVESCTEDDHAVIRAELPGVDPNKDIHLSVQNDFLTIHGERREEKRDTQHSEFHYGAFSRSVRLPQGTDPSQVHATYRDGILEVTFPTAVATAEPTSIPIKRDGE</sequence>
<dbReference type="InterPro" id="IPR002068">
    <property type="entry name" value="A-crystallin/Hsp20_dom"/>
</dbReference>
<dbReference type="InterPro" id="IPR008978">
    <property type="entry name" value="HSP20-like_chaperone"/>
</dbReference>
<dbReference type="SUPFAM" id="SSF49764">
    <property type="entry name" value="HSP20-like chaperones"/>
    <property type="match status" value="1"/>
</dbReference>
<accession>A0A7Y9E8W1</accession>
<dbReference type="PROSITE" id="PS01031">
    <property type="entry name" value="SHSP"/>
    <property type="match status" value="1"/>
</dbReference>
<keyword evidence="5" id="KW-1185">Reference proteome</keyword>